<comment type="similarity">
    <text evidence="2">Belongs to the GPAT/DAPAT family.</text>
</comment>
<evidence type="ECO:0000256" key="6">
    <source>
        <dbReference type="SAM" id="SignalP"/>
    </source>
</evidence>
<comment type="subcellular location">
    <subcellularLocation>
        <location evidence="1">Membrane</location>
    </subcellularLocation>
</comment>
<dbReference type="GO" id="GO:0006072">
    <property type="term" value="P:glycerol-3-phosphate metabolic process"/>
    <property type="evidence" value="ECO:0007669"/>
    <property type="project" value="TreeGrafter"/>
</dbReference>
<keyword evidence="6" id="KW-0732">Signal</keyword>
<organism evidence="8 9">
    <name type="scientific">Chironomus riparius</name>
    <dbReference type="NCBI Taxonomy" id="315576"/>
    <lineage>
        <taxon>Eukaryota</taxon>
        <taxon>Metazoa</taxon>
        <taxon>Ecdysozoa</taxon>
        <taxon>Arthropoda</taxon>
        <taxon>Hexapoda</taxon>
        <taxon>Insecta</taxon>
        <taxon>Pterygota</taxon>
        <taxon>Neoptera</taxon>
        <taxon>Endopterygota</taxon>
        <taxon>Diptera</taxon>
        <taxon>Nematocera</taxon>
        <taxon>Chironomoidea</taxon>
        <taxon>Chironomidae</taxon>
        <taxon>Chironominae</taxon>
        <taxon>Chironomus</taxon>
    </lineage>
</organism>
<reference evidence="8" key="2">
    <citation type="submission" date="2022-10" db="EMBL/GenBank/DDBJ databases">
        <authorList>
            <consortium name="ENA_rothamsted_submissions"/>
            <consortium name="culmorum"/>
            <person name="King R."/>
        </authorList>
    </citation>
    <scope>NUCLEOTIDE SEQUENCE</scope>
</reference>
<feature type="domain" description="Phospholipid/glycerol acyltransferase" evidence="7">
    <location>
        <begin position="272"/>
        <end position="404"/>
    </location>
</feature>
<dbReference type="InterPro" id="IPR022284">
    <property type="entry name" value="GPAT/DHAPAT"/>
</dbReference>
<dbReference type="InterPro" id="IPR041728">
    <property type="entry name" value="GPAT/DHAPAT_LPLAT"/>
</dbReference>
<dbReference type="AlphaFoldDB" id="A0A9N9S0K6"/>
<dbReference type="GO" id="GO:0019432">
    <property type="term" value="P:triglyceride biosynthetic process"/>
    <property type="evidence" value="ECO:0007669"/>
    <property type="project" value="TreeGrafter"/>
</dbReference>
<feature type="signal peptide" evidence="6">
    <location>
        <begin position="1"/>
        <end position="19"/>
    </location>
</feature>
<evidence type="ECO:0000256" key="1">
    <source>
        <dbReference type="ARBA" id="ARBA00004370"/>
    </source>
</evidence>
<dbReference type="Pfam" id="PF01553">
    <property type="entry name" value="Acyltransferase"/>
    <property type="match status" value="1"/>
</dbReference>
<accession>A0A9N9S0K6</accession>
<dbReference type="GO" id="GO:0006631">
    <property type="term" value="P:fatty acid metabolic process"/>
    <property type="evidence" value="ECO:0007669"/>
    <property type="project" value="TreeGrafter"/>
</dbReference>
<keyword evidence="4" id="KW-0472">Membrane</keyword>
<dbReference type="EMBL" id="OU895879">
    <property type="protein sequence ID" value="CAG9807656.1"/>
    <property type="molecule type" value="Genomic_DNA"/>
</dbReference>
<evidence type="ECO:0000256" key="3">
    <source>
        <dbReference type="ARBA" id="ARBA00022679"/>
    </source>
</evidence>
<reference evidence="8" key="1">
    <citation type="submission" date="2022-01" db="EMBL/GenBank/DDBJ databases">
        <authorList>
            <person name="King R."/>
        </authorList>
    </citation>
    <scope>NUCLEOTIDE SEQUENCE</scope>
</reference>
<evidence type="ECO:0000313" key="8">
    <source>
        <dbReference type="EMBL" id="CAG9807656.1"/>
    </source>
</evidence>
<evidence type="ECO:0000259" key="7">
    <source>
        <dbReference type="SMART" id="SM00563"/>
    </source>
</evidence>
<sequence>MIGLLEFFILVCIFSYFIGKNRTSTMIDILTTRFHDAYSYLVSEDVNRQNDNNNDIMKEKTSINRFNSEHIKYTKSETTLKDADQLSNGYGDIKDDESSILPMEGLICRDCSKSTNSESQINIFDRARKPVDILKVTQHAPSTNKYDWGSYFPHVAQNLRVKKYKYKPIFESVLNHKRIQHEIERVAKDAVRESDVSFEMEDIYYEKMLDKSKKRAHKLLCDMRHALSDGLLRLTSYVLYKLLPWFLSGVVAHPAQIEMLKVAQKKLPNTPLVFLPLHRSHLDYILVTFILLNNDIRSPLVCAGENLNIPVFGFLLRGLGAFYIRRKIDGDDGKKDYIYRGLLQTYMEESISAGHNIEFFIEGGRTRTGKPGLPKGGILSVIVDAFVDGLIDDALLVPVSVNYEKLVDGSFVREQLGIPKKKESFRKAIASIWKVLNAKYGLMRIDFNEPFSLRELVKSFKERKASVPRPVPSVRRLISKPSMTSVYGEMEFTDKHRALVDNIGRHVVYDSCTAMSIMSTNALSFLLLNKYRKGASLKELVSSLDEIREQFEGKRDFGFDEPSENVIMTAVELLGTDMIDRNVDVNGNIFIAPVLSIPNVVETFYYSQTFAPHIALDAAVLTGIAAELKENNCSSLTMNDIIDSTLLYCDVLRNEFIFHKPCQNINDQIQLTVERLCKLGSLTKLKGSDEYELNIKLSETLLSSMAALNITYWTTTECLLDIFEKGHILESDFIKLCINRITEKYNDGTITYGEAISTDSIRNCLKLLQKWSVVEVDVQSGKRIILLTSLYNSISSIETVVEKIERNVIFK</sequence>
<evidence type="ECO:0000256" key="5">
    <source>
        <dbReference type="ARBA" id="ARBA00023315"/>
    </source>
</evidence>
<proteinExistence type="inferred from homology"/>
<dbReference type="GO" id="GO:0004366">
    <property type="term" value="F:glycerol-3-phosphate O-acyltransferase activity"/>
    <property type="evidence" value="ECO:0007669"/>
    <property type="project" value="TreeGrafter"/>
</dbReference>
<keyword evidence="5" id="KW-0012">Acyltransferase</keyword>
<dbReference type="GO" id="GO:0031966">
    <property type="term" value="C:mitochondrial membrane"/>
    <property type="evidence" value="ECO:0007669"/>
    <property type="project" value="TreeGrafter"/>
</dbReference>
<dbReference type="Pfam" id="PF19277">
    <property type="entry name" value="GPAT_C"/>
    <property type="match status" value="1"/>
</dbReference>
<dbReference type="Proteomes" id="UP001153620">
    <property type="component" value="Chromosome 3"/>
</dbReference>
<dbReference type="InterPro" id="IPR002123">
    <property type="entry name" value="Plipid/glycerol_acylTrfase"/>
</dbReference>
<dbReference type="GO" id="GO:0008654">
    <property type="term" value="P:phospholipid biosynthetic process"/>
    <property type="evidence" value="ECO:0007669"/>
    <property type="project" value="TreeGrafter"/>
</dbReference>
<feature type="chain" id="PRO_5040300613" description="Phospholipid/glycerol acyltransferase domain-containing protein" evidence="6">
    <location>
        <begin position="20"/>
        <end position="811"/>
    </location>
</feature>
<dbReference type="PANTHER" id="PTHR12563">
    <property type="entry name" value="GLYCEROL-3-PHOSPHATE ACYLTRANSFERASE"/>
    <property type="match status" value="1"/>
</dbReference>
<keyword evidence="9" id="KW-1185">Reference proteome</keyword>
<dbReference type="InterPro" id="IPR045520">
    <property type="entry name" value="GPAT/DHAPAT_C"/>
</dbReference>
<dbReference type="PANTHER" id="PTHR12563:SF23">
    <property type="entry name" value="BCDNA.GH07066"/>
    <property type="match status" value="1"/>
</dbReference>
<evidence type="ECO:0000256" key="2">
    <source>
        <dbReference type="ARBA" id="ARBA00007937"/>
    </source>
</evidence>
<evidence type="ECO:0000313" key="9">
    <source>
        <dbReference type="Proteomes" id="UP001153620"/>
    </source>
</evidence>
<protein>
    <recommendedName>
        <fullName evidence="7">Phospholipid/glycerol acyltransferase domain-containing protein</fullName>
    </recommendedName>
</protein>
<dbReference type="OrthoDB" id="5962536at2759"/>
<name>A0A9N9S0K6_9DIPT</name>
<dbReference type="CDD" id="cd07993">
    <property type="entry name" value="LPLAT_DHAPAT-like"/>
    <property type="match status" value="1"/>
</dbReference>
<dbReference type="SUPFAM" id="SSF69593">
    <property type="entry name" value="Glycerol-3-phosphate (1)-acyltransferase"/>
    <property type="match status" value="1"/>
</dbReference>
<keyword evidence="3" id="KW-0808">Transferase</keyword>
<evidence type="ECO:0000256" key="4">
    <source>
        <dbReference type="ARBA" id="ARBA00023136"/>
    </source>
</evidence>
<gene>
    <name evidence="8" type="ORF">CHIRRI_LOCUS10502</name>
</gene>
<dbReference type="SMART" id="SM00563">
    <property type="entry name" value="PlsC"/>
    <property type="match status" value="1"/>
</dbReference>